<sequence>MKISDIRIDYSLKSLDISDVQNSPIEQFKKWFAEAIESKVLEVNAMTLSTIQANGRPNSRVVLLKGVDTGFVFFTNYKSVKGKELENHPFVALNFYWAELERQIRILGKVEKVSSEESDEYFHSRPFASQIGAWVSPQSETIESREILSQKEEEIKGKFSPETIRRPEHWGGYRVTPDEMEFWQGRPSRLHDRIHYKLTESGAWQITRLAP</sequence>
<keyword evidence="8 9" id="KW-0664">Pyridoxine biosynthesis</keyword>
<evidence type="ECO:0000256" key="8">
    <source>
        <dbReference type="ARBA" id="ARBA00023096"/>
    </source>
</evidence>
<dbReference type="PIRSF" id="PIRSF000190">
    <property type="entry name" value="Pyd_amn-ph_oxd"/>
    <property type="match status" value="1"/>
</dbReference>
<dbReference type="NCBIfam" id="TIGR00558">
    <property type="entry name" value="pdxH"/>
    <property type="match status" value="1"/>
</dbReference>
<evidence type="ECO:0000256" key="1">
    <source>
        <dbReference type="ARBA" id="ARBA00004738"/>
    </source>
</evidence>
<dbReference type="OrthoDB" id="9780392at2"/>
<evidence type="ECO:0000259" key="12">
    <source>
        <dbReference type="Pfam" id="PF01243"/>
    </source>
</evidence>
<evidence type="ECO:0000313" key="15">
    <source>
        <dbReference type="Proteomes" id="UP000292209"/>
    </source>
</evidence>
<comment type="pathway">
    <text evidence="1 9">Cofactor metabolism; pyridoxal 5'-phosphate salvage; pyridoxal 5'-phosphate from pyridoxamine 5'-phosphate: step 1/1.</text>
</comment>
<comment type="similarity">
    <text evidence="3 9">Belongs to the pyridoxamine 5'-phosphate oxidase family.</text>
</comment>
<dbReference type="InterPro" id="IPR012349">
    <property type="entry name" value="Split_barrel_FMN-bd"/>
</dbReference>
<gene>
    <name evidence="9" type="primary">pdxH</name>
    <name evidence="14" type="ORF">BC751_3364</name>
</gene>
<dbReference type="GO" id="GO:0010181">
    <property type="term" value="F:FMN binding"/>
    <property type="evidence" value="ECO:0007669"/>
    <property type="project" value="UniProtKB-UniRule"/>
</dbReference>
<feature type="binding site" evidence="9 10">
    <location>
        <position position="129"/>
    </location>
    <ligand>
        <name>substrate</name>
    </ligand>
</feature>
<feature type="binding site" evidence="10">
    <location>
        <begin position="7"/>
        <end position="10"/>
    </location>
    <ligand>
        <name>substrate</name>
    </ligand>
</feature>
<feature type="binding site" evidence="9 11">
    <location>
        <position position="183"/>
    </location>
    <ligand>
        <name>FMN</name>
        <dbReference type="ChEBI" id="CHEBI:58210"/>
    </ligand>
</feature>
<keyword evidence="6 9" id="KW-0288">FMN</keyword>
<dbReference type="RefSeq" id="WP_130276584.1">
    <property type="nucleotide sequence ID" value="NZ_SGXG01000001.1"/>
</dbReference>
<comment type="catalytic activity">
    <reaction evidence="9">
        <text>pyridoxamine 5'-phosphate + O2 + H2O = pyridoxal 5'-phosphate + H2O2 + NH4(+)</text>
        <dbReference type="Rhea" id="RHEA:15817"/>
        <dbReference type="ChEBI" id="CHEBI:15377"/>
        <dbReference type="ChEBI" id="CHEBI:15379"/>
        <dbReference type="ChEBI" id="CHEBI:16240"/>
        <dbReference type="ChEBI" id="CHEBI:28938"/>
        <dbReference type="ChEBI" id="CHEBI:58451"/>
        <dbReference type="ChEBI" id="CHEBI:597326"/>
        <dbReference type="EC" id="1.4.3.5"/>
    </reaction>
</comment>
<keyword evidence="7 9" id="KW-0560">Oxidoreductase</keyword>
<dbReference type="FunFam" id="2.30.110.10:FF:000005">
    <property type="entry name" value="NAD(P)H-hydrate epimerase"/>
    <property type="match status" value="1"/>
</dbReference>
<name>A0A4Q7PDN9_9BACT</name>
<dbReference type="SUPFAM" id="SSF50475">
    <property type="entry name" value="FMN-binding split barrel"/>
    <property type="match status" value="1"/>
</dbReference>
<proteinExistence type="inferred from homology"/>
<protein>
    <recommendedName>
        <fullName evidence="9">Pyridoxine/pyridoxamine 5'-phosphate oxidase</fullName>
        <ecNumber evidence="9">1.4.3.5</ecNumber>
    </recommendedName>
    <alternativeName>
        <fullName evidence="9">PNP/PMP oxidase</fullName>
        <shortName evidence="9">PNPOx</shortName>
    </alternativeName>
    <alternativeName>
        <fullName evidence="9">Pyridoxal 5'-phosphate synthase</fullName>
    </alternativeName>
</protein>
<comment type="caution">
    <text evidence="9">Lacks conserved residue(s) required for the propagation of feature annotation.</text>
</comment>
<accession>A0A4Q7PDN9</accession>
<reference evidence="14 15" key="1">
    <citation type="submission" date="2019-02" db="EMBL/GenBank/DDBJ databases">
        <title>Genomic Encyclopedia of Archaeal and Bacterial Type Strains, Phase II (KMG-II): from individual species to whole genera.</title>
        <authorList>
            <person name="Goeker M."/>
        </authorList>
    </citation>
    <scope>NUCLEOTIDE SEQUENCE [LARGE SCALE GENOMIC DNA]</scope>
    <source>
        <strain evidence="14 15">DSM 21411</strain>
    </source>
</reference>
<evidence type="ECO:0000256" key="5">
    <source>
        <dbReference type="ARBA" id="ARBA00022630"/>
    </source>
</evidence>
<feature type="binding site" evidence="9 11">
    <location>
        <position position="81"/>
    </location>
    <ligand>
        <name>FMN</name>
        <dbReference type="ChEBI" id="CHEBI:58210"/>
    </ligand>
</feature>
<feature type="binding site" evidence="9 10">
    <location>
        <begin position="189"/>
        <end position="191"/>
    </location>
    <ligand>
        <name>substrate</name>
    </ligand>
</feature>
<keyword evidence="15" id="KW-1185">Reference proteome</keyword>
<dbReference type="Pfam" id="PF01243">
    <property type="entry name" value="PNPOx_N"/>
    <property type="match status" value="1"/>
</dbReference>
<feature type="domain" description="Pyridoxine 5'-phosphate oxidase dimerisation C-terminal" evidence="13">
    <location>
        <begin position="170"/>
        <end position="211"/>
    </location>
</feature>
<dbReference type="AlphaFoldDB" id="A0A4Q7PDN9"/>
<dbReference type="PANTHER" id="PTHR10851:SF0">
    <property type="entry name" value="PYRIDOXINE-5'-PHOSPHATE OXIDASE"/>
    <property type="match status" value="1"/>
</dbReference>
<feature type="binding site" evidence="9 10">
    <location>
        <position position="121"/>
    </location>
    <ligand>
        <name>substrate</name>
    </ligand>
</feature>
<dbReference type="NCBIfam" id="NF004231">
    <property type="entry name" value="PRK05679.1"/>
    <property type="match status" value="1"/>
</dbReference>
<feature type="binding site" evidence="9 10">
    <location>
        <position position="125"/>
    </location>
    <ligand>
        <name>substrate</name>
    </ligand>
</feature>
<evidence type="ECO:0000313" key="14">
    <source>
        <dbReference type="EMBL" id="RZS97740.1"/>
    </source>
</evidence>
<dbReference type="EC" id="1.4.3.5" evidence="9"/>
<comment type="subunit">
    <text evidence="4 9">Homodimer.</text>
</comment>
<dbReference type="InterPro" id="IPR019576">
    <property type="entry name" value="Pyridoxamine_oxidase_dimer_C"/>
</dbReference>
<evidence type="ECO:0000256" key="2">
    <source>
        <dbReference type="ARBA" id="ARBA00005037"/>
    </source>
</evidence>
<comment type="cofactor">
    <cofactor evidence="9 11">
        <name>FMN</name>
        <dbReference type="ChEBI" id="CHEBI:58210"/>
    </cofactor>
    <text evidence="9 11">Binds 1 FMN per subunit.</text>
</comment>
<dbReference type="Proteomes" id="UP000292209">
    <property type="component" value="Unassembled WGS sequence"/>
</dbReference>
<evidence type="ECO:0000256" key="6">
    <source>
        <dbReference type="ARBA" id="ARBA00022643"/>
    </source>
</evidence>
<keyword evidence="5 9" id="KW-0285">Flavoprotein</keyword>
<dbReference type="InterPro" id="IPR011576">
    <property type="entry name" value="Pyridox_Oxase_N"/>
</dbReference>
<evidence type="ECO:0000256" key="3">
    <source>
        <dbReference type="ARBA" id="ARBA00007301"/>
    </source>
</evidence>
<feature type="binding site" evidence="9 11">
    <location>
        <begin position="138"/>
        <end position="139"/>
    </location>
    <ligand>
        <name>FMN</name>
        <dbReference type="ChEBI" id="CHEBI:58210"/>
    </ligand>
</feature>
<evidence type="ECO:0000256" key="7">
    <source>
        <dbReference type="ARBA" id="ARBA00023002"/>
    </source>
</evidence>
<dbReference type="Gene3D" id="2.30.110.10">
    <property type="entry name" value="Electron Transport, Fmn-binding Protein, Chain A"/>
    <property type="match status" value="1"/>
</dbReference>
<comment type="function">
    <text evidence="9">Catalyzes the oxidation of either pyridoxine 5'-phosphate (PNP) or pyridoxamine 5'-phosphate (PMP) into pyridoxal 5'-phosphate (PLP).</text>
</comment>
<dbReference type="GO" id="GO:0008615">
    <property type="term" value="P:pyridoxine biosynthetic process"/>
    <property type="evidence" value="ECO:0007669"/>
    <property type="project" value="UniProtKB-UniRule"/>
</dbReference>
<evidence type="ECO:0000256" key="10">
    <source>
        <dbReference type="PIRSR" id="PIRSR000190-1"/>
    </source>
</evidence>
<dbReference type="GO" id="GO:0004733">
    <property type="term" value="F:pyridoxamine phosphate oxidase activity"/>
    <property type="evidence" value="ECO:0007669"/>
    <property type="project" value="UniProtKB-UniRule"/>
</dbReference>
<dbReference type="PANTHER" id="PTHR10851">
    <property type="entry name" value="PYRIDOXINE-5-PHOSPHATE OXIDASE"/>
    <property type="match status" value="1"/>
</dbReference>
<feature type="binding site" evidence="9 11">
    <location>
        <position position="103"/>
    </location>
    <ligand>
        <name>FMN</name>
        <dbReference type="ChEBI" id="CHEBI:58210"/>
    </ligand>
</feature>
<dbReference type="PROSITE" id="PS01064">
    <property type="entry name" value="PYRIDOX_OXIDASE"/>
    <property type="match status" value="1"/>
</dbReference>
<comment type="catalytic activity">
    <reaction evidence="9">
        <text>pyridoxine 5'-phosphate + O2 = pyridoxal 5'-phosphate + H2O2</text>
        <dbReference type="Rhea" id="RHEA:15149"/>
        <dbReference type="ChEBI" id="CHEBI:15379"/>
        <dbReference type="ChEBI" id="CHEBI:16240"/>
        <dbReference type="ChEBI" id="CHEBI:58589"/>
        <dbReference type="ChEBI" id="CHEBI:597326"/>
        <dbReference type="EC" id="1.4.3.5"/>
    </reaction>
</comment>
<dbReference type="UniPathway" id="UPA01068">
    <property type="reaction ID" value="UER00304"/>
</dbReference>
<dbReference type="HAMAP" id="MF_01629">
    <property type="entry name" value="PdxH"/>
    <property type="match status" value="1"/>
</dbReference>
<dbReference type="InterPro" id="IPR019740">
    <property type="entry name" value="Pyridox_Oxase_CS"/>
</dbReference>
<evidence type="ECO:0000259" key="13">
    <source>
        <dbReference type="Pfam" id="PF10590"/>
    </source>
</evidence>
<dbReference type="InterPro" id="IPR000659">
    <property type="entry name" value="Pyridox_Oxase"/>
</dbReference>
<dbReference type="Pfam" id="PF10590">
    <property type="entry name" value="PNP_phzG_C"/>
    <property type="match status" value="1"/>
</dbReference>
<evidence type="ECO:0000256" key="4">
    <source>
        <dbReference type="ARBA" id="ARBA00011738"/>
    </source>
</evidence>
<feature type="binding site" evidence="9 11">
    <location>
        <position position="193"/>
    </location>
    <ligand>
        <name>FMN</name>
        <dbReference type="ChEBI" id="CHEBI:58210"/>
    </ligand>
</feature>
<feature type="binding site" evidence="9 11">
    <location>
        <begin position="60"/>
        <end position="65"/>
    </location>
    <ligand>
        <name>FMN</name>
        <dbReference type="ChEBI" id="CHEBI:58210"/>
    </ligand>
</feature>
<evidence type="ECO:0000256" key="11">
    <source>
        <dbReference type="PIRSR" id="PIRSR000190-2"/>
    </source>
</evidence>
<feature type="binding site" evidence="9 11">
    <location>
        <begin position="74"/>
        <end position="75"/>
    </location>
    <ligand>
        <name>FMN</name>
        <dbReference type="ChEBI" id="CHEBI:58210"/>
    </ligand>
</feature>
<organism evidence="14 15">
    <name type="scientific">Cecembia calidifontis</name>
    <dbReference type="NCBI Taxonomy" id="1187080"/>
    <lineage>
        <taxon>Bacteria</taxon>
        <taxon>Pseudomonadati</taxon>
        <taxon>Bacteroidota</taxon>
        <taxon>Cytophagia</taxon>
        <taxon>Cytophagales</taxon>
        <taxon>Cyclobacteriaceae</taxon>
        <taxon>Cecembia</taxon>
    </lineage>
</organism>
<dbReference type="EMBL" id="SGXG01000001">
    <property type="protein sequence ID" value="RZS97740.1"/>
    <property type="molecule type" value="Genomic_DNA"/>
</dbReference>
<comment type="caution">
    <text evidence="14">The sequence shown here is derived from an EMBL/GenBank/DDBJ whole genome shotgun (WGS) entry which is preliminary data.</text>
</comment>
<feature type="binding site" evidence="9 10">
    <location>
        <position position="65"/>
    </location>
    <ligand>
        <name>substrate</name>
    </ligand>
</feature>
<comment type="pathway">
    <text evidence="2 9">Cofactor metabolism; pyridoxal 5'-phosphate salvage; pyridoxal 5'-phosphate from pyridoxine 5'-phosphate: step 1/1.</text>
</comment>
<feature type="domain" description="Pyridoxamine 5'-phosphate oxidase N-terminal" evidence="12">
    <location>
        <begin position="33"/>
        <end position="156"/>
    </location>
</feature>
<evidence type="ECO:0000256" key="9">
    <source>
        <dbReference type="HAMAP-Rule" id="MF_01629"/>
    </source>
</evidence>